<feature type="chain" id="PRO_5045645143" evidence="2">
    <location>
        <begin position="21"/>
        <end position="198"/>
    </location>
</feature>
<dbReference type="RefSeq" id="WP_305933285.1">
    <property type="nucleotide sequence ID" value="NZ_JAVAIM010000001.1"/>
</dbReference>
<reference evidence="3 4" key="1">
    <citation type="submission" date="2023-08" db="EMBL/GenBank/DDBJ databases">
        <title>genomic of G39.</title>
        <authorList>
            <person name="Wang Y."/>
        </authorList>
    </citation>
    <scope>NUCLEOTIDE SEQUENCE [LARGE SCALE GENOMIC DNA]</scope>
    <source>
        <strain evidence="3 4">G39</strain>
    </source>
</reference>
<proteinExistence type="predicted"/>
<accession>A0ABT9HST1</accession>
<evidence type="ECO:0000256" key="1">
    <source>
        <dbReference type="SAM" id="MobiDB-lite"/>
    </source>
</evidence>
<feature type="region of interest" description="Disordered" evidence="1">
    <location>
        <begin position="24"/>
        <end position="78"/>
    </location>
</feature>
<keyword evidence="4" id="KW-1185">Reference proteome</keyword>
<evidence type="ECO:0000313" key="4">
    <source>
        <dbReference type="Proteomes" id="UP001240639"/>
    </source>
</evidence>
<keyword evidence="2" id="KW-0732">Signal</keyword>
<protein>
    <submittedName>
        <fullName evidence="3">Uncharacterized protein</fullName>
    </submittedName>
</protein>
<dbReference type="EMBL" id="JAVAIM010000001">
    <property type="protein sequence ID" value="MDP4576065.1"/>
    <property type="molecule type" value="Genomic_DNA"/>
</dbReference>
<comment type="caution">
    <text evidence="3">The sequence shown here is derived from an EMBL/GenBank/DDBJ whole genome shotgun (WGS) entry which is preliminary data.</text>
</comment>
<name>A0ABT9HST1_9SPHN</name>
<sequence>MNRKNIAPVAILVLSLFACNAESESDHEVTSVDLDQPASDMPEQRMPAPPPPAEGSADEPNDGFPKLDPAPLTPEAEKTEAGARNVLLAFARAIELKEWDQAWAMLDDASKARWPKAQWTSMFEDLDPITVAVPNGSMEGAAGSSYYSTDLTITANDEQGRPIRYEGPIVLRRSNDVPGATVAQRHWSIYELTLDATH</sequence>
<dbReference type="PROSITE" id="PS51257">
    <property type="entry name" value="PROKAR_LIPOPROTEIN"/>
    <property type="match status" value="1"/>
</dbReference>
<feature type="signal peptide" evidence="2">
    <location>
        <begin position="1"/>
        <end position="20"/>
    </location>
</feature>
<dbReference type="Proteomes" id="UP001240639">
    <property type="component" value="Unassembled WGS sequence"/>
</dbReference>
<organism evidence="3 4">
    <name type="scientific">Qipengyuania profundimaris</name>
    <dbReference type="NCBI Taxonomy" id="3067652"/>
    <lineage>
        <taxon>Bacteria</taxon>
        <taxon>Pseudomonadati</taxon>
        <taxon>Pseudomonadota</taxon>
        <taxon>Alphaproteobacteria</taxon>
        <taxon>Sphingomonadales</taxon>
        <taxon>Erythrobacteraceae</taxon>
        <taxon>Qipengyuania</taxon>
    </lineage>
</organism>
<gene>
    <name evidence="3" type="ORF">Q9K02_13060</name>
</gene>
<evidence type="ECO:0000313" key="3">
    <source>
        <dbReference type="EMBL" id="MDP4576065.1"/>
    </source>
</evidence>
<evidence type="ECO:0000256" key="2">
    <source>
        <dbReference type="SAM" id="SignalP"/>
    </source>
</evidence>